<accession>A0A1M5WUX3</accession>
<keyword evidence="1" id="KW-1133">Transmembrane helix</keyword>
<proteinExistence type="predicted"/>
<sequence>MLFQSTSNSAIYSGQLTIDNAHRKPVRISRGRMVNFLVFLLILLIAIAFFFPKRLYIHYDNPAFPIEVVLSNYDQSEDKILLSQGAGMMVIKRPLVETIFSKDLSAVIHWSYTRHQDSIGRMDIIGHTGQAYLPDVCRLDIYLDQHAHFIRDETTDFWFLNFCW</sequence>
<keyword evidence="3" id="KW-1185">Reference proteome</keyword>
<gene>
    <name evidence="2" type="ORF">VA7868_00864</name>
</gene>
<evidence type="ECO:0000313" key="2">
    <source>
        <dbReference type="EMBL" id="SHH90924.1"/>
    </source>
</evidence>
<evidence type="ECO:0000313" key="3">
    <source>
        <dbReference type="Proteomes" id="UP000184608"/>
    </source>
</evidence>
<organism evidence="2 3">
    <name type="scientific">Vibrio aerogenes CECT 7868</name>
    <dbReference type="NCBI Taxonomy" id="1216006"/>
    <lineage>
        <taxon>Bacteria</taxon>
        <taxon>Pseudomonadati</taxon>
        <taxon>Pseudomonadota</taxon>
        <taxon>Gammaproteobacteria</taxon>
        <taxon>Vibrionales</taxon>
        <taxon>Vibrionaceae</taxon>
        <taxon>Vibrio</taxon>
    </lineage>
</organism>
<reference evidence="2 3" key="1">
    <citation type="submission" date="2016-11" db="EMBL/GenBank/DDBJ databases">
        <authorList>
            <person name="Jaros S."/>
            <person name="Januszkiewicz K."/>
            <person name="Wedrychowicz H."/>
        </authorList>
    </citation>
    <scope>NUCLEOTIDE SEQUENCE [LARGE SCALE GENOMIC DNA]</scope>
    <source>
        <strain evidence="2 3">CECT 7868</strain>
    </source>
</reference>
<keyword evidence="1" id="KW-0812">Transmembrane</keyword>
<name>A0A1M5WUX3_9VIBR</name>
<feature type="transmembrane region" description="Helical" evidence="1">
    <location>
        <begin position="33"/>
        <end position="51"/>
    </location>
</feature>
<protein>
    <submittedName>
        <fullName evidence="2">Uncharacterized protein</fullName>
    </submittedName>
</protein>
<keyword evidence="1" id="KW-0472">Membrane</keyword>
<dbReference type="Proteomes" id="UP000184608">
    <property type="component" value="Unassembled WGS sequence"/>
</dbReference>
<dbReference type="AlphaFoldDB" id="A0A1M5WUX3"/>
<evidence type="ECO:0000256" key="1">
    <source>
        <dbReference type="SAM" id="Phobius"/>
    </source>
</evidence>
<dbReference type="EMBL" id="FQXZ01000007">
    <property type="protein sequence ID" value="SHH90924.1"/>
    <property type="molecule type" value="Genomic_DNA"/>
</dbReference>